<dbReference type="RefSeq" id="WP_075904845.1">
    <property type="nucleotide sequence ID" value="NZ_MKZS01000001.1"/>
</dbReference>
<reference evidence="2 3" key="1">
    <citation type="submission" date="2016-10" db="EMBL/GenBank/DDBJ databases">
        <title>Comparative genomics uncovers the prolific and rare metabolic potential of the cyanobacterial genus Moorea.</title>
        <authorList>
            <person name="Leao T."/>
            <person name="Castelao G."/>
            <person name="Korobeynikov A."/>
            <person name="Monroe E.A."/>
            <person name="Podell S."/>
            <person name="Glukhov E."/>
            <person name="Allen E."/>
            <person name="Gerwick W.H."/>
            <person name="Gerwick L."/>
        </authorList>
    </citation>
    <scope>NUCLEOTIDE SEQUENCE [LARGE SCALE GENOMIC DNA]</scope>
    <source>
        <strain evidence="2 3">PNG5-198</strain>
    </source>
</reference>
<dbReference type="Gene3D" id="3.90.1570.10">
    <property type="entry name" value="tt1808, chain A"/>
    <property type="match status" value="1"/>
</dbReference>
<proteinExistence type="predicted"/>
<sequence>MITGNYELAEQRVICNNVSWHIFEQLLTELGEDRSTRLAYDDGRLEIMTPLGPHENNNSFIERLIGAIADELNLTIKTFGSLTLKRETRLKGAEPDSCYYLQNEPLVRHKQTINLDHDPPPDLVLEVDITSGSLDKRPIYAALGVPELWRYNGQKLEVFVLQQPILIYNQVNQSPTFPWMPLNAIPRFINQSLVDGETATLRAFRAWVRKQNNLD</sequence>
<protein>
    <recommendedName>
        <fullName evidence="1">Putative restriction endonuclease domain-containing protein</fullName>
    </recommendedName>
</protein>
<organism evidence="2 3">
    <name type="scientific">Moorena bouillonii PNG</name>
    <dbReference type="NCBI Taxonomy" id="568701"/>
    <lineage>
        <taxon>Bacteria</taxon>
        <taxon>Bacillati</taxon>
        <taxon>Cyanobacteriota</taxon>
        <taxon>Cyanophyceae</taxon>
        <taxon>Coleofasciculales</taxon>
        <taxon>Coleofasciculaceae</taxon>
        <taxon>Moorena</taxon>
    </lineage>
</organism>
<keyword evidence="3" id="KW-1185">Reference proteome</keyword>
<dbReference type="Pfam" id="PF05685">
    <property type="entry name" value="Uma2"/>
    <property type="match status" value="1"/>
</dbReference>
<evidence type="ECO:0000259" key="1">
    <source>
        <dbReference type="Pfam" id="PF05685"/>
    </source>
</evidence>
<comment type="caution">
    <text evidence="2">The sequence shown here is derived from an EMBL/GenBank/DDBJ whole genome shotgun (WGS) entry which is preliminary data.</text>
</comment>
<dbReference type="InterPro" id="IPR011335">
    <property type="entry name" value="Restrct_endonuc-II-like"/>
</dbReference>
<dbReference type="InterPro" id="IPR008538">
    <property type="entry name" value="Uma2"/>
</dbReference>
<gene>
    <name evidence="2" type="ORF">BJP37_29965</name>
</gene>
<evidence type="ECO:0000313" key="2">
    <source>
        <dbReference type="EMBL" id="OLT62629.1"/>
    </source>
</evidence>
<dbReference type="InterPro" id="IPR012296">
    <property type="entry name" value="Nuclease_put_TT1808"/>
</dbReference>
<dbReference type="AlphaFoldDB" id="A0A1U7N9L8"/>
<dbReference type="SUPFAM" id="SSF52980">
    <property type="entry name" value="Restriction endonuclease-like"/>
    <property type="match status" value="1"/>
</dbReference>
<evidence type="ECO:0000313" key="3">
    <source>
        <dbReference type="Proteomes" id="UP000186657"/>
    </source>
</evidence>
<accession>A0A1U7N9L8</accession>
<dbReference type="PANTHER" id="PTHR47152:SF2">
    <property type="entry name" value="SLR2084 PROTEIN"/>
    <property type="match status" value="1"/>
</dbReference>
<dbReference type="Proteomes" id="UP000186657">
    <property type="component" value="Unassembled WGS sequence"/>
</dbReference>
<name>A0A1U7N9L8_9CYAN</name>
<dbReference type="CDD" id="cd06260">
    <property type="entry name" value="DUF820-like"/>
    <property type="match status" value="1"/>
</dbReference>
<dbReference type="EMBL" id="MKZS01000001">
    <property type="protein sequence ID" value="OLT62629.1"/>
    <property type="molecule type" value="Genomic_DNA"/>
</dbReference>
<feature type="domain" description="Putative restriction endonuclease" evidence="1">
    <location>
        <begin position="23"/>
        <end position="173"/>
    </location>
</feature>
<dbReference type="PANTHER" id="PTHR47152">
    <property type="entry name" value="SLR2084 PROTEIN-RELATED"/>
    <property type="match status" value="1"/>
</dbReference>